<keyword evidence="9" id="KW-1185">Reference proteome</keyword>
<evidence type="ECO:0000259" key="7">
    <source>
        <dbReference type="PROSITE" id="PS50222"/>
    </source>
</evidence>
<evidence type="ECO:0000256" key="1">
    <source>
        <dbReference type="ARBA" id="ARBA00004496"/>
    </source>
</evidence>
<evidence type="ECO:0000256" key="3">
    <source>
        <dbReference type="ARBA" id="ARBA00022723"/>
    </source>
</evidence>
<name>A0AAD5V739_9APHY</name>
<keyword evidence="2" id="KW-0963">Cytoplasm</keyword>
<dbReference type="SUPFAM" id="SSF47473">
    <property type="entry name" value="EF-hand"/>
    <property type="match status" value="1"/>
</dbReference>
<accession>A0AAD5V739</accession>
<reference evidence="8" key="1">
    <citation type="submission" date="2022-07" db="EMBL/GenBank/DDBJ databases">
        <title>Genome Sequence of Physisporinus lineatus.</title>
        <authorList>
            <person name="Buettner E."/>
        </authorList>
    </citation>
    <scope>NUCLEOTIDE SEQUENCE</scope>
    <source>
        <strain evidence="8">VT162</strain>
    </source>
</reference>
<dbReference type="InterPro" id="IPR011992">
    <property type="entry name" value="EF-hand-dom_pair"/>
</dbReference>
<dbReference type="GO" id="GO:0005737">
    <property type="term" value="C:cytoplasm"/>
    <property type="evidence" value="ECO:0007669"/>
    <property type="project" value="UniProtKB-SubCell"/>
</dbReference>
<dbReference type="Pfam" id="PF13405">
    <property type="entry name" value="EF-hand_6"/>
    <property type="match status" value="1"/>
</dbReference>
<feature type="region of interest" description="Disordered" evidence="6">
    <location>
        <begin position="28"/>
        <end position="62"/>
    </location>
</feature>
<dbReference type="PROSITE" id="PS50222">
    <property type="entry name" value="EF_HAND_2"/>
    <property type="match status" value="2"/>
</dbReference>
<dbReference type="GO" id="GO:0005509">
    <property type="term" value="F:calcium ion binding"/>
    <property type="evidence" value="ECO:0007669"/>
    <property type="project" value="InterPro"/>
</dbReference>
<dbReference type="CDD" id="cd16180">
    <property type="entry name" value="EFh_PEF_Group_I"/>
    <property type="match status" value="1"/>
</dbReference>
<dbReference type="Proteomes" id="UP001212997">
    <property type="component" value="Unassembled WGS sequence"/>
</dbReference>
<sequence length="701" mass="78848">MSYGGGYGGPPGGGYGGGYGGPPQGGGYGGGYGGPPGYGGPGGPGGFAPAQHQGPPPGADPQLWNWFSAVDTDRSGHITVHELQKALINGDWSPFDLDTVKLLMSIFDTDRSGTIGYNEFAGLWKYIKDWQNVFKHFDRDRSGSIDGTELAKALQQFGYNLSPQLLQLVERKYDIKATGPTAPGQRGPPPGISFDRFVRACVVIKTVTESFQKLDTDRDVRRERGWRRDVLNEESHLGYPLCVYDDTVPYMLPETWAAEFRRLHKDLDGDSRYTFARVVDNTLPAHSETDPTTLRILCTTGLPEALIEIAMDPTIYMWSSPDLPQFSHTLEPYAISIYSILYKCYVHISSTFDEQLHSRYETLVTHTMKDTPKLWSLLWFNRRILDTINPQLPNECGGFRGAVISFISSAAAAFNQLLGSESPSWSTGATQILLYCSQFSDGSVFRRNISSTILHFLRGRSEEVHIEEMSAVVHDSRMADRISLLLCQDLERREVVDHDVLWSLELLELLILYCPFVVHSVTRPANVIRSIHQACQRQLCSGEEEDLDFQILEAGFITIEFQSATQRSQVLPSKPKFCSVPRATRYNGDLEHNAFTPFFGALVDMISSAPYITETDEQFLTFRRILQFCWHRVVFSLQKAKGFNRPERGEAINLWVDKFAPKLQIRGRARYVDMDYIENLNERRHGRVISHNVISNGNAVL</sequence>
<dbReference type="AlphaFoldDB" id="A0AAD5V739"/>
<dbReference type="InterPro" id="IPR018247">
    <property type="entry name" value="EF_Hand_1_Ca_BS"/>
</dbReference>
<dbReference type="EMBL" id="JANAWD010000081">
    <property type="protein sequence ID" value="KAJ3487840.1"/>
    <property type="molecule type" value="Genomic_DNA"/>
</dbReference>
<dbReference type="PROSITE" id="PS00018">
    <property type="entry name" value="EF_HAND_1"/>
    <property type="match status" value="2"/>
</dbReference>
<dbReference type="GO" id="GO:0048306">
    <property type="term" value="F:calcium-dependent protein binding"/>
    <property type="evidence" value="ECO:0007669"/>
    <property type="project" value="UniProtKB-ARBA"/>
</dbReference>
<feature type="compositionally biased region" description="Gly residues" evidence="6">
    <location>
        <begin position="28"/>
        <end position="46"/>
    </location>
</feature>
<dbReference type="InterPro" id="IPR051426">
    <property type="entry name" value="Peflin/Sorcin_CaBP"/>
</dbReference>
<proteinExistence type="predicted"/>
<dbReference type="PANTHER" id="PTHR46212">
    <property type="entry name" value="PEFLIN"/>
    <property type="match status" value="1"/>
</dbReference>
<evidence type="ECO:0000256" key="6">
    <source>
        <dbReference type="SAM" id="MobiDB-lite"/>
    </source>
</evidence>
<dbReference type="Pfam" id="PF13499">
    <property type="entry name" value="EF-hand_7"/>
    <property type="match status" value="1"/>
</dbReference>
<evidence type="ECO:0000313" key="9">
    <source>
        <dbReference type="Proteomes" id="UP001212997"/>
    </source>
</evidence>
<evidence type="ECO:0000256" key="2">
    <source>
        <dbReference type="ARBA" id="ARBA00022490"/>
    </source>
</evidence>
<evidence type="ECO:0000256" key="5">
    <source>
        <dbReference type="ARBA" id="ARBA00022837"/>
    </source>
</evidence>
<dbReference type="Gene3D" id="1.10.238.10">
    <property type="entry name" value="EF-hand"/>
    <property type="match status" value="1"/>
</dbReference>
<comment type="caution">
    <text evidence="8">The sequence shown here is derived from an EMBL/GenBank/DDBJ whole genome shotgun (WGS) entry which is preliminary data.</text>
</comment>
<dbReference type="SMART" id="SM00054">
    <property type="entry name" value="EFh"/>
    <property type="match status" value="3"/>
</dbReference>
<evidence type="ECO:0000256" key="4">
    <source>
        <dbReference type="ARBA" id="ARBA00022737"/>
    </source>
</evidence>
<keyword evidence="5" id="KW-0106">Calcium</keyword>
<dbReference type="InterPro" id="IPR002048">
    <property type="entry name" value="EF_hand_dom"/>
</dbReference>
<keyword evidence="3" id="KW-0479">Metal-binding</keyword>
<gene>
    <name evidence="8" type="ORF">NLI96_g3272</name>
</gene>
<comment type="subcellular location">
    <subcellularLocation>
        <location evidence="1">Cytoplasm</location>
    </subcellularLocation>
</comment>
<dbReference type="PANTHER" id="PTHR46212:SF3">
    <property type="entry name" value="GH27120P"/>
    <property type="match status" value="1"/>
</dbReference>
<feature type="domain" description="EF-hand" evidence="7">
    <location>
        <begin position="125"/>
        <end position="160"/>
    </location>
</feature>
<protein>
    <recommendedName>
        <fullName evidence="7">EF-hand domain-containing protein</fullName>
    </recommendedName>
</protein>
<feature type="domain" description="EF-hand" evidence="7">
    <location>
        <begin position="58"/>
        <end position="93"/>
    </location>
</feature>
<keyword evidence="4" id="KW-0677">Repeat</keyword>
<organism evidence="8 9">
    <name type="scientific">Meripilus lineatus</name>
    <dbReference type="NCBI Taxonomy" id="2056292"/>
    <lineage>
        <taxon>Eukaryota</taxon>
        <taxon>Fungi</taxon>
        <taxon>Dikarya</taxon>
        <taxon>Basidiomycota</taxon>
        <taxon>Agaricomycotina</taxon>
        <taxon>Agaricomycetes</taxon>
        <taxon>Polyporales</taxon>
        <taxon>Meripilaceae</taxon>
        <taxon>Meripilus</taxon>
    </lineage>
</organism>
<evidence type="ECO:0000313" key="8">
    <source>
        <dbReference type="EMBL" id="KAJ3487840.1"/>
    </source>
</evidence>